<keyword evidence="8" id="KW-1185">Reference proteome</keyword>
<name>A0A4R5C4L0_9FLAO</name>
<sequence>MIFITPLFLGFISAFVGISPPGLINMTAAKVNHKEGRRNALWFVFGAMIVICLQVFFAVLFAKIINRRLDLVTLMREIGFGIFATLTVYFLWLAKKPKDKIRKLKKKSKTKRFFHGMLLSSLNFLPIPYYVFMSITLASYNLFSFETDSILIFLIGVVFGSFLVLYIYISYFNRTENKRGFIMKNMNTIVGIITGLISIITLINIIQYYW</sequence>
<dbReference type="GO" id="GO:0006865">
    <property type="term" value="P:amino acid transport"/>
    <property type="evidence" value="ECO:0007669"/>
    <property type="project" value="InterPro"/>
</dbReference>
<reference evidence="7 8" key="1">
    <citation type="submission" date="2019-03" db="EMBL/GenBank/DDBJ databases">
        <title>Flavobacterium AR-3-4 sp. nov. isolated from arctic soil.</title>
        <authorList>
            <person name="Chaudhary D.K."/>
        </authorList>
    </citation>
    <scope>NUCLEOTIDE SEQUENCE [LARGE SCALE GENOMIC DNA]</scope>
    <source>
        <strain evidence="7 8">AR-3-4</strain>
    </source>
</reference>
<feature type="transmembrane region" description="Helical" evidence="6">
    <location>
        <begin position="150"/>
        <end position="169"/>
    </location>
</feature>
<keyword evidence="3 6" id="KW-0812">Transmembrane</keyword>
<organism evidence="7 8">
    <name type="scientific">Flavobacterium cellulosilyticum</name>
    <dbReference type="NCBI Taxonomy" id="2541731"/>
    <lineage>
        <taxon>Bacteria</taxon>
        <taxon>Pseudomonadati</taxon>
        <taxon>Bacteroidota</taxon>
        <taxon>Flavobacteriia</taxon>
        <taxon>Flavobacteriales</taxon>
        <taxon>Flavobacteriaceae</taxon>
        <taxon>Flavobacterium</taxon>
    </lineage>
</organism>
<keyword evidence="4 6" id="KW-1133">Transmembrane helix</keyword>
<evidence type="ECO:0000256" key="3">
    <source>
        <dbReference type="ARBA" id="ARBA00022692"/>
    </source>
</evidence>
<dbReference type="Pfam" id="PF01810">
    <property type="entry name" value="LysE"/>
    <property type="match status" value="1"/>
</dbReference>
<accession>A0A4R5C4L0</accession>
<comment type="caution">
    <text evidence="7">The sequence shown here is derived from an EMBL/GenBank/DDBJ whole genome shotgun (WGS) entry which is preliminary data.</text>
</comment>
<feature type="transmembrane region" description="Helical" evidence="6">
    <location>
        <begin position="6"/>
        <end position="28"/>
    </location>
</feature>
<feature type="transmembrane region" description="Helical" evidence="6">
    <location>
        <begin position="189"/>
        <end position="209"/>
    </location>
</feature>
<evidence type="ECO:0000256" key="5">
    <source>
        <dbReference type="ARBA" id="ARBA00023136"/>
    </source>
</evidence>
<evidence type="ECO:0000256" key="1">
    <source>
        <dbReference type="ARBA" id="ARBA00004651"/>
    </source>
</evidence>
<evidence type="ECO:0000256" key="2">
    <source>
        <dbReference type="ARBA" id="ARBA00022475"/>
    </source>
</evidence>
<dbReference type="AlphaFoldDB" id="A0A4R5C4L0"/>
<feature type="transmembrane region" description="Helical" evidence="6">
    <location>
        <begin position="113"/>
        <end position="138"/>
    </location>
</feature>
<dbReference type="EMBL" id="SMFK01000015">
    <property type="protein sequence ID" value="TDD94558.1"/>
    <property type="molecule type" value="Genomic_DNA"/>
</dbReference>
<protein>
    <submittedName>
        <fullName evidence="7">Lysine transporter LysE</fullName>
    </submittedName>
</protein>
<feature type="transmembrane region" description="Helical" evidence="6">
    <location>
        <begin position="40"/>
        <end position="62"/>
    </location>
</feature>
<feature type="transmembrane region" description="Helical" evidence="6">
    <location>
        <begin position="74"/>
        <end position="92"/>
    </location>
</feature>
<gene>
    <name evidence="7" type="ORF">E0F76_16190</name>
</gene>
<evidence type="ECO:0000313" key="7">
    <source>
        <dbReference type="EMBL" id="TDD94558.1"/>
    </source>
</evidence>
<evidence type="ECO:0000256" key="4">
    <source>
        <dbReference type="ARBA" id="ARBA00022989"/>
    </source>
</evidence>
<dbReference type="OrthoDB" id="1451945at2"/>
<dbReference type="InterPro" id="IPR001123">
    <property type="entry name" value="LeuE-type"/>
</dbReference>
<evidence type="ECO:0000313" key="8">
    <source>
        <dbReference type="Proteomes" id="UP000295479"/>
    </source>
</evidence>
<dbReference type="RefSeq" id="WP_132008539.1">
    <property type="nucleotide sequence ID" value="NZ_SMFK01000015.1"/>
</dbReference>
<keyword evidence="2" id="KW-1003">Cell membrane</keyword>
<evidence type="ECO:0000256" key="6">
    <source>
        <dbReference type="SAM" id="Phobius"/>
    </source>
</evidence>
<dbReference type="GO" id="GO:0005886">
    <property type="term" value="C:plasma membrane"/>
    <property type="evidence" value="ECO:0007669"/>
    <property type="project" value="UniProtKB-SubCell"/>
</dbReference>
<comment type="subcellular location">
    <subcellularLocation>
        <location evidence="1">Cell membrane</location>
        <topology evidence="1">Multi-pass membrane protein</topology>
    </subcellularLocation>
</comment>
<keyword evidence="5 6" id="KW-0472">Membrane</keyword>
<dbReference type="Proteomes" id="UP000295479">
    <property type="component" value="Unassembled WGS sequence"/>
</dbReference>
<proteinExistence type="predicted"/>